<dbReference type="OrthoDB" id="7547669at2759"/>
<name>A0A6I9VS37_9HYME</name>
<dbReference type="RefSeq" id="XP_011631736.1">
    <property type="nucleotide sequence ID" value="XM_011633434.1"/>
</dbReference>
<dbReference type="Proteomes" id="UP000504615">
    <property type="component" value="Unplaced"/>
</dbReference>
<dbReference type="AlphaFoldDB" id="A0A6I9VS37"/>
<feature type="chain" id="PRO_5044636432" evidence="1">
    <location>
        <begin position="19"/>
        <end position="127"/>
    </location>
</feature>
<protein>
    <submittedName>
        <fullName evidence="3 4">Uncharacterized protein LOC105423627</fullName>
    </submittedName>
</protein>
<evidence type="ECO:0000256" key="1">
    <source>
        <dbReference type="SAM" id="SignalP"/>
    </source>
</evidence>
<dbReference type="GeneID" id="105423627"/>
<keyword evidence="1" id="KW-0732">Signal</keyword>
<gene>
    <name evidence="3 4" type="primary">LOC105423627</name>
</gene>
<sequence length="127" mass="14835">MMIINIITILLFVRGVFSSSSVQGSISIHNNIISINLHSSKLSDNFDELIEKLRRITKPQIHLIVELRRKVIEINGEIEQDYIKVNFDNEVETNLNNPTNVLNEENVLHHRMMILQRKQHPDTFNHL</sequence>
<dbReference type="KEGG" id="pbar:105423627"/>
<proteinExistence type="predicted"/>
<feature type="signal peptide" evidence="1">
    <location>
        <begin position="1"/>
        <end position="18"/>
    </location>
</feature>
<organism evidence="2 4">
    <name type="scientific">Pogonomyrmex barbatus</name>
    <name type="common">red harvester ant</name>
    <dbReference type="NCBI Taxonomy" id="144034"/>
    <lineage>
        <taxon>Eukaryota</taxon>
        <taxon>Metazoa</taxon>
        <taxon>Ecdysozoa</taxon>
        <taxon>Arthropoda</taxon>
        <taxon>Hexapoda</taxon>
        <taxon>Insecta</taxon>
        <taxon>Pterygota</taxon>
        <taxon>Neoptera</taxon>
        <taxon>Endopterygota</taxon>
        <taxon>Hymenoptera</taxon>
        <taxon>Apocrita</taxon>
        <taxon>Aculeata</taxon>
        <taxon>Formicoidea</taxon>
        <taxon>Formicidae</taxon>
        <taxon>Myrmicinae</taxon>
        <taxon>Pogonomyrmex</taxon>
    </lineage>
</organism>
<accession>A0A6I9VS37</accession>
<evidence type="ECO:0000313" key="4">
    <source>
        <dbReference type="RefSeq" id="XP_011631745.1"/>
    </source>
</evidence>
<evidence type="ECO:0000313" key="2">
    <source>
        <dbReference type="Proteomes" id="UP000504615"/>
    </source>
</evidence>
<reference evidence="3 4" key="1">
    <citation type="submission" date="2025-04" db="UniProtKB">
        <authorList>
            <consortium name="RefSeq"/>
        </authorList>
    </citation>
    <scope>IDENTIFICATION</scope>
</reference>
<evidence type="ECO:0000313" key="3">
    <source>
        <dbReference type="RefSeq" id="XP_011631736.1"/>
    </source>
</evidence>
<dbReference type="RefSeq" id="XP_011631745.1">
    <property type="nucleotide sequence ID" value="XM_011633443.1"/>
</dbReference>
<keyword evidence="2" id="KW-1185">Reference proteome</keyword>